<reference evidence="2" key="3">
    <citation type="submission" date="2025-09" db="UniProtKB">
        <authorList>
            <consortium name="Ensembl"/>
        </authorList>
    </citation>
    <scope>IDENTIFICATION</scope>
</reference>
<reference evidence="2" key="1">
    <citation type="submission" date="2019-06" db="EMBL/GenBank/DDBJ databases">
        <authorList>
            <consortium name="Wellcome Sanger Institute Data Sharing"/>
        </authorList>
    </citation>
    <scope>NUCLEOTIDE SEQUENCE [LARGE SCALE GENOMIC DNA]</scope>
</reference>
<dbReference type="Proteomes" id="UP000472267">
    <property type="component" value="Chromosome 6"/>
</dbReference>
<evidence type="ECO:0000313" key="2">
    <source>
        <dbReference type="Ensembl" id="ENSSFAP00005040831.1"/>
    </source>
</evidence>
<feature type="compositionally biased region" description="Low complexity" evidence="1">
    <location>
        <begin position="115"/>
        <end position="143"/>
    </location>
</feature>
<reference evidence="2" key="2">
    <citation type="submission" date="2025-08" db="UniProtKB">
        <authorList>
            <consortium name="Ensembl"/>
        </authorList>
    </citation>
    <scope>IDENTIFICATION</scope>
</reference>
<dbReference type="InParanoid" id="A0A672IGI0"/>
<evidence type="ECO:0000313" key="3">
    <source>
        <dbReference type="Proteomes" id="UP000472267"/>
    </source>
</evidence>
<evidence type="ECO:0000256" key="1">
    <source>
        <dbReference type="SAM" id="MobiDB-lite"/>
    </source>
</evidence>
<sequence>TKDFRRVHSLEPLRRRPVPCAGVRAPAPASGPLRRRPGPCAGVRVPCAGVRAPGPGVGLLAAGSKVTVCVPQWECRTDMDAAYRFGRLEVSSCGLEYTLELTAGGGAPQGGGASHAGPTGSGSFASSFFGGSSGDRQQQQSSSHWAPVESGGSGGSVDSGGVFWGWLSCCCWPTASTGWSSVGVRPSRTVERRGGQGACRPRGTRRGGRRPGGSNRTSQVAHTGFPLQQPLLAPPS</sequence>
<keyword evidence="3" id="KW-1185">Reference proteome</keyword>
<proteinExistence type="predicted"/>
<feature type="region of interest" description="Disordered" evidence="1">
    <location>
        <begin position="108"/>
        <end position="153"/>
    </location>
</feature>
<dbReference type="Ensembl" id="ENSSFAT00005042332.1">
    <property type="protein sequence ID" value="ENSSFAP00005040831.1"/>
    <property type="gene ID" value="ENSSFAG00005020334.1"/>
</dbReference>
<dbReference type="AlphaFoldDB" id="A0A672IGI0"/>
<feature type="region of interest" description="Disordered" evidence="1">
    <location>
        <begin position="178"/>
        <end position="236"/>
    </location>
</feature>
<organism evidence="2 3">
    <name type="scientific">Salarias fasciatus</name>
    <name type="common">Jewelled blenny</name>
    <name type="synonym">Blennius fasciatus</name>
    <dbReference type="NCBI Taxonomy" id="181472"/>
    <lineage>
        <taxon>Eukaryota</taxon>
        <taxon>Metazoa</taxon>
        <taxon>Chordata</taxon>
        <taxon>Craniata</taxon>
        <taxon>Vertebrata</taxon>
        <taxon>Euteleostomi</taxon>
        <taxon>Actinopterygii</taxon>
        <taxon>Neopterygii</taxon>
        <taxon>Teleostei</taxon>
        <taxon>Neoteleostei</taxon>
        <taxon>Acanthomorphata</taxon>
        <taxon>Ovalentaria</taxon>
        <taxon>Blenniimorphae</taxon>
        <taxon>Blenniiformes</taxon>
        <taxon>Blennioidei</taxon>
        <taxon>Blenniidae</taxon>
        <taxon>Salariinae</taxon>
        <taxon>Salarias</taxon>
    </lineage>
</organism>
<name>A0A672IGI0_SALFA</name>
<protein>
    <submittedName>
        <fullName evidence="2">Uncharacterized protein</fullName>
    </submittedName>
</protein>
<accession>A0A672IGI0</accession>